<dbReference type="AlphaFoldDB" id="A0A3S5ABW7"/>
<dbReference type="InterPro" id="IPR003607">
    <property type="entry name" value="HD/PDEase_dom"/>
</dbReference>
<comment type="activity regulation">
    <text evidence="7">Uridylyltransferase (UTase) activity is inhibited by glutamine, while glutamine activates uridylyl-removing (UR) activity.</text>
</comment>
<dbReference type="SUPFAM" id="SSF81301">
    <property type="entry name" value="Nucleotidyltransferase"/>
    <property type="match status" value="1"/>
</dbReference>
<dbReference type="NCBIfam" id="TIGR01693">
    <property type="entry name" value="UTase_glnD"/>
    <property type="match status" value="1"/>
</dbReference>
<dbReference type="GO" id="GO:0008773">
    <property type="term" value="F:[protein-PII] uridylyltransferase activity"/>
    <property type="evidence" value="ECO:0007669"/>
    <property type="project" value="UniProtKB-UniRule"/>
</dbReference>
<dbReference type="PANTHER" id="PTHR47320:SF1">
    <property type="entry name" value="BIFUNCTIONAL URIDYLYLTRANSFERASE_URIDYLYL-REMOVING ENZYME"/>
    <property type="match status" value="1"/>
</dbReference>
<dbReference type="SUPFAM" id="SSF81593">
    <property type="entry name" value="Nucleotidyltransferase substrate binding subunit/domain"/>
    <property type="match status" value="1"/>
</dbReference>
<evidence type="ECO:0000256" key="6">
    <source>
        <dbReference type="ARBA" id="ARBA00023268"/>
    </source>
</evidence>
<dbReference type="Gene3D" id="1.10.3210.10">
    <property type="entry name" value="Hypothetical protein af1432"/>
    <property type="match status" value="1"/>
</dbReference>
<dbReference type="EC" id="3.1.4.-" evidence="7"/>
<protein>
    <recommendedName>
        <fullName evidence="7">Bifunctional uridylyltransferase/uridylyl-removing enzyme</fullName>
        <shortName evidence="7">UTase/UR</shortName>
    </recommendedName>
    <alternativeName>
        <fullName evidence="7">Bifunctional [protein-PII] modification enzyme</fullName>
    </alternativeName>
    <alternativeName>
        <fullName evidence="7">Bifunctional nitrogen sensor protein</fullName>
    </alternativeName>
    <domain>
        <recommendedName>
            <fullName evidence="7">[Protein-PII] uridylyltransferase</fullName>
            <shortName evidence="7">PII uridylyltransferase</shortName>
            <shortName evidence="7">UTase</shortName>
            <ecNumber evidence="7">2.7.7.59</ecNumber>
        </recommendedName>
    </domain>
    <domain>
        <recommendedName>
            <fullName evidence="7">[Protein-PII]-UMP uridylyl-removing enzyme</fullName>
            <shortName evidence="7">UR</shortName>
            <ecNumber evidence="7">3.1.4.-</ecNumber>
        </recommendedName>
    </domain>
</protein>
<evidence type="ECO:0000256" key="1">
    <source>
        <dbReference type="ARBA" id="ARBA00022679"/>
    </source>
</evidence>
<comment type="domain">
    <text evidence="7">Has four distinct domains: an N-terminal nucleotidyltransferase (NT) domain responsible for UTase activity, a central HD domain that encodes UR activity, and two C-terminal ACT domains that seem to have a role in glutamine sensing.</text>
</comment>
<comment type="function">
    <text evidence="7">Modifies, by uridylylation and deuridylylation, the PII regulatory proteins (GlnB and homologs), in response to the nitrogen status of the cell that GlnD senses through the glutamine level. Under low glutamine levels, catalyzes the conversion of the PII proteins and UTP to PII-UMP and PPi, while under higher glutamine levels, GlnD hydrolyzes PII-UMP to PII and UMP (deuridylylation). Thus, controls uridylylation state and activity of the PII proteins, and plays an important role in the regulation of nitrogen metabolism.</text>
</comment>
<keyword evidence="3" id="KW-0677">Repeat</keyword>
<dbReference type="InterPro" id="IPR043519">
    <property type="entry name" value="NT_sf"/>
</dbReference>
<dbReference type="SUPFAM" id="SSF109604">
    <property type="entry name" value="HD-domain/PDEase-like"/>
    <property type="match status" value="1"/>
</dbReference>
<dbReference type="Pfam" id="PF01966">
    <property type="entry name" value="HD"/>
    <property type="match status" value="1"/>
</dbReference>
<dbReference type="InterPro" id="IPR002912">
    <property type="entry name" value="ACT_dom"/>
</dbReference>
<gene>
    <name evidence="7" type="primary">glnD</name>
    <name evidence="10" type="ORF">NCTC12742_01827</name>
</gene>
<dbReference type="GO" id="GO:0006808">
    <property type="term" value="P:regulation of nitrogen utilization"/>
    <property type="evidence" value="ECO:0007669"/>
    <property type="project" value="UniProtKB-UniRule"/>
</dbReference>
<evidence type="ECO:0000256" key="7">
    <source>
        <dbReference type="HAMAP-Rule" id="MF_00277"/>
    </source>
</evidence>
<keyword evidence="6 7" id="KW-0511">Multifunctional enzyme</keyword>
<evidence type="ECO:0000313" key="10">
    <source>
        <dbReference type="EMBL" id="VEJ51918.1"/>
    </source>
</evidence>
<keyword evidence="11" id="KW-1185">Reference proteome</keyword>
<reference evidence="10 11" key="1">
    <citation type="submission" date="2018-12" db="EMBL/GenBank/DDBJ databases">
        <authorList>
            <consortium name="Pathogen Informatics"/>
        </authorList>
    </citation>
    <scope>NUCLEOTIDE SEQUENCE [LARGE SCALE GENOMIC DNA]</scope>
    <source>
        <strain evidence="10 11">NCTC12742</strain>
    </source>
</reference>
<dbReference type="Pfam" id="PF08335">
    <property type="entry name" value="GlnD_UR_UTase"/>
    <property type="match status" value="1"/>
</dbReference>
<dbReference type="Proteomes" id="UP000272771">
    <property type="component" value="Chromosome"/>
</dbReference>
<evidence type="ECO:0000256" key="4">
    <source>
        <dbReference type="ARBA" id="ARBA00022801"/>
    </source>
</evidence>
<accession>A0A3S5ABW7</accession>
<keyword evidence="1 7" id="KW-0808">Transferase</keyword>
<keyword evidence="5 7" id="KW-0460">Magnesium</keyword>
<evidence type="ECO:0000256" key="2">
    <source>
        <dbReference type="ARBA" id="ARBA00022695"/>
    </source>
</evidence>
<dbReference type="SUPFAM" id="SSF55021">
    <property type="entry name" value="ACT-like"/>
    <property type="match status" value="2"/>
</dbReference>
<dbReference type="Gene3D" id="1.20.120.330">
    <property type="entry name" value="Nucleotidyltransferases domain 2"/>
    <property type="match status" value="1"/>
</dbReference>
<dbReference type="InterPro" id="IPR010043">
    <property type="entry name" value="UTase/UR"/>
</dbReference>
<dbReference type="CDD" id="cd05401">
    <property type="entry name" value="NT_GlnE_GlnD_like"/>
    <property type="match status" value="1"/>
</dbReference>
<comment type="cofactor">
    <cofactor evidence="7">
        <name>Mg(2+)</name>
        <dbReference type="ChEBI" id="CHEBI:18420"/>
    </cofactor>
</comment>
<comment type="caution">
    <text evidence="7">Lacks conserved residue(s) required for the propagation of feature annotation.</text>
</comment>
<feature type="region of interest" description="Uridylyltransferase" evidence="7">
    <location>
        <begin position="1"/>
        <end position="317"/>
    </location>
</feature>
<keyword evidence="4 7" id="KW-0378">Hydrolase</keyword>
<evidence type="ECO:0000256" key="3">
    <source>
        <dbReference type="ARBA" id="ARBA00022737"/>
    </source>
</evidence>
<feature type="domain" description="ACT" evidence="8">
    <location>
        <begin position="674"/>
        <end position="756"/>
    </location>
</feature>
<keyword evidence="2 7" id="KW-0548">Nucleotidyltransferase</keyword>
<dbReference type="PANTHER" id="PTHR47320">
    <property type="entry name" value="BIFUNCTIONAL URIDYLYLTRANSFERASE/URIDYLYL-REMOVING ENZYME"/>
    <property type="match status" value="1"/>
</dbReference>
<dbReference type="InterPro" id="IPR013546">
    <property type="entry name" value="PII_UdlTrfase/GS_AdlTrfase"/>
</dbReference>
<dbReference type="CDD" id="cd04900">
    <property type="entry name" value="ACT_UUR-like_1"/>
    <property type="match status" value="1"/>
</dbReference>
<dbReference type="InterPro" id="IPR045865">
    <property type="entry name" value="ACT-like_dom_sf"/>
</dbReference>
<dbReference type="OrthoDB" id="9758038at2"/>
<proteinExistence type="inferred from homology"/>
<evidence type="ECO:0000259" key="9">
    <source>
        <dbReference type="PROSITE" id="PS51831"/>
    </source>
</evidence>
<dbReference type="EC" id="2.7.7.59" evidence="7"/>
<dbReference type="SMART" id="SM00471">
    <property type="entry name" value="HDc"/>
    <property type="match status" value="1"/>
</dbReference>
<organism evidence="10 11">
    <name type="scientific">Neisseria weaveri</name>
    <dbReference type="NCBI Taxonomy" id="28091"/>
    <lineage>
        <taxon>Bacteria</taxon>
        <taxon>Pseudomonadati</taxon>
        <taxon>Pseudomonadota</taxon>
        <taxon>Betaproteobacteria</taxon>
        <taxon>Neisseriales</taxon>
        <taxon>Neisseriaceae</taxon>
        <taxon>Neisseria</taxon>
    </lineage>
</organism>
<comment type="catalytic activity">
    <reaction evidence="7">
        <text>[protein-PII]-L-tyrosine + UTP = [protein-PII]-uridylyl-L-tyrosine + diphosphate</text>
        <dbReference type="Rhea" id="RHEA:13673"/>
        <dbReference type="Rhea" id="RHEA-COMP:12147"/>
        <dbReference type="Rhea" id="RHEA-COMP:12148"/>
        <dbReference type="ChEBI" id="CHEBI:33019"/>
        <dbReference type="ChEBI" id="CHEBI:46398"/>
        <dbReference type="ChEBI" id="CHEBI:46858"/>
        <dbReference type="ChEBI" id="CHEBI:90602"/>
        <dbReference type="EC" id="2.7.7.59"/>
    </reaction>
</comment>
<dbReference type="PIRSF" id="PIRSF006288">
    <property type="entry name" value="PII_uridyltransf"/>
    <property type="match status" value="1"/>
</dbReference>
<evidence type="ECO:0000313" key="11">
    <source>
        <dbReference type="Proteomes" id="UP000272771"/>
    </source>
</evidence>
<dbReference type="STRING" id="28091.SAMEA3174300_00384"/>
<comment type="similarity">
    <text evidence="7">Belongs to the GlnD family.</text>
</comment>
<dbReference type="CDD" id="cd04899">
    <property type="entry name" value="ACT_ACR-UUR-like_2"/>
    <property type="match status" value="1"/>
</dbReference>
<dbReference type="PROSITE" id="PS51671">
    <property type="entry name" value="ACT"/>
    <property type="match status" value="2"/>
</dbReference>
<dbReference type="InterPro" id="IPR006674">
    <property type="entry name" value="HD_domain"/>
</dbReference>
<name>A0A3S5ABW7_9NEIS</name>
<dbReference type="PROSITE" id="PS51831">
    <property type="entry name" value="HD"/>
    <property type="match status" value="1"/>
</dbReference>
<feature type="domain" description="ACT" evidence="8">
    <location>
        <begin position="786"/>
        <end position="854"/>
    </location>
</feature>
<sequence length="854" mass="97377">MQNHLSAIVQKFHQDKQQAVETYRRKHQPAVFFEQHCQAVESALQSLWQHFFSDGLLCLMATGGFGRGELYPHSDLDLAIVSEQTLTAEQQEKTAAFVQTLWDMQWVPAVKSGSIDELCGSIREDITGDTAFLEARFLCGNRLLAEQTLQRMNLQRDTASFIEAKLVEMQQRHAKHKGSGAVLEPNIKTCPGGMRDIHTMLWLAKAQGLDTQIYALVSQGIITRAEAGMLVNCHKQLAAIRIELHLTAGRAEDRLVFDLQRKVAESMGWQNELPHIQSEKLMHIFYRATKAVKQLNGILLPMLRGRVYSVIHRTVHDIDNDYYQIGDQIAVKDKTLFAKQPTHIFKIIEILQSRNDITTLAPKTLRAWWAATHKINRRFYNNPDNRRRFIGFFKHGTGLTHISRFLNLYGVLGRYLPAWGKIVGLLQHDLFHIYPVDNHILMVLHNMRRLALDAHSHELPFASSLMQSFDKKHILYLAAFFHDIAKGRGGDHAVEGIADARQFADDHFLTDEESSLLTWLVEDHLLMSATAQKEDIQDPDVIRHFASRVKTQERLTALYLLTVSDIRGTNPKLWNSWRATLLENLFHATSHYLAGGGNGSRSNITGRRQQQASAMLERVGIAEKQQKKLWQALGPAYFVRHELQEILWHTANLVHDIEAPQARSRLLSQSQTLQVMVFMPNGPRLFAGLCRIFSRHGLDILAARAFVTEHNHILDTFIVQIPPQHAHADYPNLQSALEAELNSFIHGYRSDDEDPPHAGRSRRSRHLPIAPGVTLMPEEDYPGWYTLEIVAVNRPYLLANIAEVLSDQNISLRYAKISTLDERVEDTFVIYSTRLDNPKNQLALKEALLEQLNR</sequence>
<comment type="catalytic activity">
    <reaction evidence="7">
        <text>[protein-PII]-uridylyl-L-tyrosine + H2O = [protein-PII]-L-tyrosine + UMP + H(+)</text>
        <dbReference type="Rhea" id="RHEA:48600"/>
        <dbReference type="Rhea" id="RHEA-COMP:12147"/>
        <dbReference type="Rhea" id="RHEA-COMP:12148"/>
        <dbReference type="ChEBI" id="CHEBI:15377"/>
        <dbReference type="ChEBI" id="CHEBI:15378"/>
        <dbReference type="ChEBI" id="CHEBI:46858"/>
        <dbReference type="ChEBI" id="CHEBI:57865"/>
        <dbReference type="ChEBI" id="CHEBI:90602"/>
    </reaction>
</comment>
<dbReference type="EMBL" id="LR134533">
    <property type="protein sequence ID" value="VEJ51918.1"/>
    <property type="molecule type" value="Genomic_DNA"/>
</dbReference>
<evidence type="ECO:0000256" key="5">
    <source>
        <dbReference type="ARBA" id="ARBA00022842"/>
    </source>
</evidence>
<feature type="domain" description="HD" evidence="9">
    <location>
        <begin position="436"/>
        <end position="558"/>
    </location>
</feature>
<evidence type="ECO:0000259" key="8">
    <source>
        <dbReference type="PROSITE" id="PS51671"/>
    </source>
</evidence>
<dbReference type="CDD" id="cd00077">
    <property type="entry name" value="HDc"/>
    <property type="match status" value="1"/>
</dbReference>
<dbReference type="HAMAP" id="MF_00277">
    <property type="entry name" value="PII_uridylyl_transf"/>
    <property type="match status" value="1"/>
</dbReference>
<dbReference type="GO" id="GO:0008081">
    <property type="term" value="F:phosphoric diester hydrolase activity"/>
    <property type="evidence" value="ECO:0007669"/>
    <property type="project" value="UniProtKB-UniRule"/>
</dbReference>
<dbReference type="RefSeq" id="WP_040669731.1">
    <property type="nucleotide sequence ID" value="NZ_CAUJRG010000005.1"/>
</dbReference>